<reference evidence="1" key="2">
    <citation type="journal article" date="2015" name="Data Brief">
        <title>Shoot transcriptome of the giant reed, Arundo donax.</title>
        <authorList>
            <person name="Barrero R.A."/>
            <person name="Guerrero F.D."/>
            <person name="Moolhuijzen P."/>
            <person name="Goolsby J.A."/>
            <person name="Tidwell J."/>
            <person name="Bellgard S.E."/>
            <person name="Bellgard M.I."/>
        </authorList>
    </citation>
    <scope>NUCLEOTIDE SEQUENCE</scope>
    <source>
        <tissue evidence="1">Shoot tissue taken approximately 20 cm above the soil surface</tissue>
    </source>
</reference>
<reference evidence="1" key="1">
    <citation type="submission" date="2014-09" db="EMBL/GenBank/DDBJ databases">
        <authorList>
            <person name="Magalhaes I.L.F."/>
            <person name="Oliveira U."/>
            <person name="Santos F.R."/>
            <person name="Vidigal T.H.D.A."/>
            <person name="Brescovit A.D."/>
            <person name="Santos A.J."/>
        </authorList>
    </citation>
    <scope>NUCLEOTIDE SEQUENCE</scope>
    <source>
        <tissue evidence="1">Shoot tissue taken approximately 20 cm above the soil surface</tissue>
    </source>
</reference>
<protein>
    <recommendedName>
        <fullName evidence="2">Reverse transcriptase zinc-binding domain-containing protein</fullName>
    </recommendedName>
</protein>
<organism evidence="1">
    <name type="scientific">Arundo donax</name>
    <name type="common">Giant reed</name>
    <name type="synonym">Donax arundinaceus</name>
    <dbReference type="NCBI Taxonomy" id="35708"/>
    <lineage>
        <taxon>Eukaryota</taxon>
        <taxon>Viridiplantae</taxon>
        <taxon>Streptophyta</taxon>
        <taxon>Embryophyta</taxon>
        <taxon>Tracheophyta</taxon>
        <taxon>Spermatophyta</taxon>
        <taxon>Magnoliopsida</taxon>
        <taxon>Liliopsida</taxon>
        <taxon>Poales</taxon>
        <taxon>Poaceae</taxon>
        <taxon>PACMAD clade</taxon>
        <taxon>Arundinoideae</taxon>
        <taxon>Arundineae</taxon>
        <taxon>Arundo</taxon>
    </lineage>
</organism>
<dbReference type="AlphaFoldDB" id="A0A0A9D5I2"/>
<accession>A0A0A9D5I2</accession>
<sequence>MVTTLLDLMKHLHKFYNKMNIPWVQLIWSTHYVNGKITHATTEKGSFWWKDIMRLSDNFRGIASCVAGDGTTVLLWEDVWNNNYMKTALPRLFSFAKNNILPLAQFMSDSSIENNFHLPLTQQAMDEALLLQ</sequence>
<dbReference type="EMBL" id="GBRH01214036">
    <property type="protein sequence ID" value="JAD83859.1"/>
    <property type="molecule type" value="Transcribed_RNA"/>
</dbReference>
<evidence type="ECO:0008006" key="2">
    <source>
        <dbReference type="Google" id="ProtNLM"/>
    </source>
</evidence>
<evidence type="ECO:0000313" key="1">
    <source>
        <dbReference type="EMBL" id="JAD83859.1"/>
    </source>
</evidence>
<name>A0A0A9D5I2_ARUDO</name>
<proteinExistence type="predicted"/>